<feature type="region of interest" description="Disordered" evidence="1">
    <location>
        <begin position="161"/>
        <end position="274"/>
    </location>
</feature>
<sequence>MTRSLPARTRVLAAGVALLLTVGALAGCSDRPGQAADMTFTGLDGASHSIVVTEKDIDVVAKDMEPKPGQQTGQQRQTPTRVDIAGALIEAPIIEEVGKAHGITITDAEIVQLAKEQLGFEPHRASTLTYLRANLLFNQFRQQQAQAQAIVADLSKLRATMSGDRSPRYPDSAPAWWTQEDPRLQSANNPAGGGQQQAPQQGGGQQQPQQQAPQQGGQQQAPQQGGGQQQPQQQAPQQGGAEQPSDSGQTENGQTDGGAGEGGQDTGQAEGNGQ</sequence>
<accession>A0AA47FH58</accession>
<proteinExistence type="predicted"/>
<reference evidence="3" key="1">
    <citation type="submission" date="2022-11" db="EMBL/GenBank/DDBJ databases">
        <title>Dental biofilm bacteria. Genome sequencing and assembly.</title>
        <authorList>
            <person name="Robertsson C."/>
        </authorList>
    </citation>
    <scope>NUCLEOTIDE SEQUENCE</scope>
    <source>
        <strain evidence="3">CW</strain>
    </source>
</reference>
<protein>
    <recommendedName>
        <fullName evidence="5">Lipoprotein</fullName>
    </recommendedName>
</protein>
<evidence type="ECO:0000256" key="2">
    <source>
        <dbReference type="SAM" id="SignalP"/>
    </source>
</evidence>
<evidence type="ECO:0000256" key="1">
    <source>
        <dbReference type="SAM" id="MobiDB-lite"/>
    </source>
</evidence>
<dbReference type="EMBL" id="CP113787">
    <property type="protein sequence ID" value="WAL43166.1"/>
    <property type="molecule type" value="Genomic_DNA"/>
</dbReference>
<dbReference type="Proteomes" id="UP001163127">
    <property type="component" value="Chromosome"/>
</dbReference>
<feature type="signal peptide" evidence="2">
    <location>
        <begin position="1"/>
        <end position="26"/>
    </location>
</feature>
<keyword evidence="2" id="KW-0732">Signal</keyword>
<feature type="compositionally biased region" description="Gly residues" evidence="1">
    <location>
        <begin position="191"/>
        <end position="205"/>
    </location>
</feature>
<gene>
    <name evidence="3" type="ORF">OFA60_00955</name>
</gene>
<dbReference type="PROSITE" id="PS51257">
    <property type="entry name" value="PROKAR_LIPOPROTEIN"/>
    <property type="match status" value="1"/>
</dbReference>
<feature type="chain" id="PRO_5041355450" description="Lipoprotein" evidence="2">
    <location>
        <begin position="27"/>
        <end position="274"/>
    </location>
</feature>
<organism evidence="3 4">
    <name type="scientific">Actinomyces naeslundii</name>
    <dbReference type="NCBI Taxonomy" id="1655"/>
    <lineage>
        <taxon>Bacteria</taxon>
        <taxon>Bacillati</taxon>
        <taxon>Actinomycetota</taxon>
        <taxon>Actinomycetes</taxon>
        <taxon>Actinomycetales</taxon>
        <taxon>Actinomycetaceae</taxon>
        <taxon>Actinomyces</taxon>
    </lineage>
</organism>
<dbReference type="RefSeq" id="WP_076132482.1">
    <property type="nucleotide sequence ID" value="NZ_CP113787.1"/>
</dbReference>
<dbReference type="AlphaFoldDB" id="A0AA47FH58"/>
<feature type="compositionally biased region" description="Low complexity" evidence="1">
    <location>
        <begin position="206"/>
        <end position="241"/>
    </location>
</feature>
<feature type="compositionally biased region" description="Gly residues" evidence="1">
    <location>
        <begin position="255"/>
        <end position="274"/>
    </location>
</feature>
<evidence type="ECO:0000313" key="3">
    <source>
        <dbReference type="EMBL" id="WAL43166.1"/>
    </source>
</evidence>
<evidence type="ECO:0008006" key="5">
    <source>
        <dbReference type="Google" id="ProtNLM"/>
    </source>
</evidence>
<evidence type="ECO:0000313" key="4">
    <source>
        <dbReference type="Proteomes" id="UP001163127"/>
    </source>
</evidence>
<name>A0AA47FH58_ACTNA</name>